<comment type="caution">
    <text evidence="2">The sequence shown here is derived from an EMBL/GenBank/DDBJ whole genome shotgun (WGS) entry which is preliminary data.</text>
</comment>
<dbReference type="NCBIfam" id="TIGR03806">
    <property type="entry name" value="chp_HNE_0200"/>
    <property type="match status" value="1"/>
</dbReference>
<keyword evidence="1" id="KW-0732">Signal</keyword>
<dbReference type="AlphaFoldDB" id="A0A495DFG1"/>
<evidence type="ECO:0000313" key="3">
    <source>
        <dbReference type="Proteomes" id="UP000273675"/>
    </source>
</evidence>
<dbReference type="EMBL" id="RBIM01000003">
    <property type="protein sequence ID" value="RKR00184.1"/>
    <property type="molecule type" value="Genomic_DNA"/>
</dbReference>
<gene>
    <name evidence="2" type="ORF">C7435_1384</name>
</gene>
<dbReference type="InterPro" id="IPR036280">
    <property type="entry name" value="Multihaem_cyt_sf"/>
</dbReference>
<name>A0A495DFG1_9PROT</name>
<organism evidence="2 3">
    <name type="scientific">Maricaulis maris</name>
    <dbReference type="NCBI Taxonomy" id="74318"/>
    <lineage>
        <taxon>Bacteria</taxon>
        <taxon>Pseudomonadati</taxon>
        <taxon>Pseudomonadota</taxon>
        <taxon>Alphaproteobacteria</taxon>
        <taxon>Maricaulales</taxon>
        <taxon>Maricaulaceae</taxon>
        <taxon>Maricaulis</taxon>
    </lineage>
</organism>
<dbReference type="Proteomes" id="UP000273675">
    <property type="component" value="Unassembled WGS sequence"/>
</dbReference>
<feature type="chain" id="PRO_5019764133" evidence="1">
    <location>
        <begin position="31"/>
        <end position="382"/>
    </location>
</feature>
<proteinExistence type="predicted"/>
<accession>A0A495DFG1</accession>
<protein>
    <submittedName>
        <fullName evidence="2">Putative repeat protein (TIGR03806 family)</fullName>
    </submittedName>
</protein>
<feature type="signal peptide" evidence="1">
    <location>
        <begin position="1"/>
        <end position="30"/>
    </location>
</feature>
<reference evidence="2 3" key="1">
    <citation type="submission" date="2018-10" db="EMBL/GenBank/DDBJ databases">
        <title>Genomic Encyclopedia of Type Strains, Phase IV (KMG-IV): sequencing the most valuable type-strain genomes for metagenomic binning, comparative biology and taxonomic classification.</title>
        <authorList>
            <person name="Goeker M."/>
        </authorList>
    </citation>
    <scope>NUCLEOTIDE SEQUENCE [LARGE SCALE GENOMIC DNA]</scope>
    <source>
        <strain evidence="2 3">DSM 4734</strain>
    </source>
</reference>
<evidence type="ECO:0000256" key="1">
    <source>
        <dbReference type="SAM" id="SignalP"/>
    </source>
</evidence>
<dbReference type="SUPFAM" id="SSF48695">
    <property type="entry name" value="Multiheme cytochromes"/>
    <property type="match status" value="1"/>
</dbReference>
<sequence length="382" mass="41397">MGVSLTVTMNPMRGLVLILVGLLAACSQNAPTPQFHADDNPRLLSEWGQLGIVGAELRTGAGVVTYDLNTPLFTDYALKLRTIWMPEGVSADYRENDVLDFPVGTVITKTFYYASAGGPDRVSRGDGHALVTADGHLDLDAVQLIETRILVRRENGWAALPYRWNEDQTEAVLLRYGDVIPLQMIDADGSETGFNYVMPDVNQCASCHAPDSNTRIISPIGPKPRHINRDFDYPDGTRNQLDHLTAIGYLTGAPQADTAPRNADWADINASLEARARAYLDANCSHCHSPVGPADTSGLNLEPDIAHGPALGICKLPIAAGSGTGDRRHDIVPGAPDESILLFRLDNVQPDEMMPEVGRSTIHTEGVELIRAWIESLPGDCN</sequence>
<evidence type="ECO:0000313" key="2">
    <source>
        <dbReference type="EMBL" id="RKR00184.1"/>
    </source>
</evidence>
<dbReference type="InterPro" id="IPR022269">
    <property type="entry name" value="SO_2930-like_C"/>
</dbReference>